<evidence type="ECO:0000256" key="4">
    <source>
        <dbReference type="ARBA" id="ARBA00022525"/>
    </source>
</evidence>
<dbReference type="GO" id="GO:0005576">
    <property type="term" value="C:extracellular region"/>
    <property type="evidence" value="ECO:0007669"/>
    <property type="project" value="UniProtKB-SubCell"/>
</dbReference>
<evidence type="ECO:0008006" key="10">
    <source>
        <dbReference type="Google" id="ProtNLM"/>
    </source>
</evidence>
<accession>A0AAE0GGU8</accession>
<dbReference type="Gene3D" id="2.160.20.20">
    <property type="match status" value="1"/>
</dbReference>
<dbReference type="EMBL" id="LGRX02005943">
    <property type="protein sequence ID" value="KAK3277752.1"/>
    <property type="molecule type" value="Genomic_DNA"/>
</dbReference>
<dbReference type="Proteomes" id="UP001190700">
    <property type="component" value="Unassembled WGS sequence"/>
</dbReference>
<dbReference type="Pfam" id="PF02415">
    <property type="entry name" value="Chlam_PMP"/>
    <property type="match status" value="2"/>
</dbReference>
<comment type="caution">
    <text evidence="8">The sequence shown here is derived from an EMBL/GenBank/DDBJ whole genome shotgun (WGS) entry which is preliminary data.</text>
</comment>
<evidence type="ECO:0000256" key="3">
    <source>
        <dbReference type="ARBA" id="ARBA00004613"/>
    </source>
</evidence>
<keyword evidence="5" id="KW-0732">Signal</keyword>
<gene>
    <name evidence="8" type="ORF">CYMTET_14259</name>
</gene>
<name>A0AAE0GGU8_9CHLO</name>
<evidence type="ECO:0000313" key="9">
    <source>
        <dbReference type="Proteomes" id="UP001190700"/>
    </source>
</evidence>
<dbReference type="NCBIfam" id="TIGR01376">
    <property type="entry name" value="POMP_repeat"/>
    <property type="match status" value="1"/>
</dbReference>
<dbReference type="SMART" id="SM00710">
    <property type="entry name" value="PbH1"/>
    <property type="match status" value="6"/>
</dbReference>
<evidence type="ECO:0000256" key="6">
    <source>
        <dbReference type="ARBA" id="ARBA00023136"/>
    </source>
</evidence>
<keyword evidence="4" id="KW-0964">Secreted</keyword>
<dbReference type="PANTHER" id="PTHR11319">
    <property type="entry name" value="G PROTEIN-COUPLED RECEPTOR-RELATED"/>
    <property type="match status" value="1"/>
</dbReference>
<keyword evidence="7" id="KW-0998">Cell outer membrane</keyword>
<dbReference type="InterPro" id="IPR012332">
    <property type="entry name" value="Autotransporter_pectin_lyase_C"/>
</dbReference>
<dbReference type="AlphaFoldDB" id="A0AAE0GGU8"/>
<dbReference type="PANTHER" id="PTHR11319:SF35">
    <property type="entry name" value="OUTER MEMBRANE PROTEIN PMPC-RELATED"/>
    <property type="match status" value="1"/>
</dbReference>
<protein>
    <recommendedName>
        <fullName evidence="10">Polymorphic outer membrane protein</fullName>
    </recommendedName>
</protein>
<evidence type="ECO:0000313" key="8">
    <source>
        <dbReference type="EMBL" id="KAK3277752.1"/>
    </source>
</evidence>
<dbReference type="SUPFAM" id="SSF51126">
    <property type="entry name" value="Pectin lyase-like"/>
    <property type="match status" value="1"/>
</dbReference>
<comment type="subcellular location">
    <subcellularLocation>
        <location evidence="1">Cell envelope</location>
    </subcellularLocation>
    <subcellularLocation>
        <location evidence="2">Cell outer membrane</location>
    </subcellularLocation>
    <subcellularLocation>
        <location evidence="3">Secreted</location>
    </subcellularLocation>
</comment>
<keyword evidence="9" id="KW-1185">Reference proteome</keyword>
<reference evidence="8 9" key="1">
    <citation type="journal article" date="2015" name="Genome Biol. Evol.">
        <title>Comparative Genomics of a Bacterivorous Green Alga Reveals Evolutionary Causalities and Consequences of Phago-Mixotrophic Mode of Nutrition.</title>
        <authorList>
            <person name="Burns J.A."/>
            <person name="Paasch A."/>
            <person name="Narechania A."/>
            <person name="Kim E."/>
        </authorList>
    </citation>
    <scope>NUCLEOTIDE SEQUENCE [LARGE SCALE GENOMIC DNA]</scope>
    <source>
        <strain evidence="8 9">PLY_AMNH</strain>
    </source>
</reference>
<evidence type="ECO:0000256" key="2">
    <source>
        <dbReference type="ARBA" id="ARBA00004442"/>
    </source>
</evidence>
<organism evidence="8 9">
    <name type="scientific">Cymbomonas tetramitiformis</name>
    <dbReference type="NCBI Taxonomy" id="36881"/>
    <lineage>
        <taxon>Eukaryota</taxon>
        <taxon>Viridiplantae</taxon>
        <taxon>Chlorophyta</taxon>
        <taxon>Pyramimonadophyceae</taxon>
        <taxon>Pyramimonadales</taxon>
        <taxon>Pyramimonadaceae</taxon>
        <taxon>Cymbomonas</taxon>
    </lineage>
</organism>
<evidence type="ECO:0000256" key="1">
    <source>
        <dbReference type="ARBA" id="ARBA00004196"/>
    </source>
</evidence>
<evidence type="ECO:0000256" key="5">
    <source>
        <dbReference type="ARBA" id="ARBA00022729"/>
    </source>
</evidence>
<keyword evidence="6" id="KW-0472">Membrane</keyword>
<evidence type="ECO:0000256" key="7">
    <source>
        <dbReference type="ARBA" id="ARBA00023237"/>
    </source>
</evidence>
<dbReference type="InterPro" id="IPR003368">
    <property type="entry name" value="POMP_repeat"/>
</dbReference>
<dbReference type="InterPro" id="IPR006626">
    <property type="entry name" value="PbH1"/>
</dbReference>
<dbReference type="InterPro" id="IPR011050">
    <property type="entry name" value="Pectin_lyase_fold/virulence"/>
</dbReference>
<proteinExistence type="predicted"/>
<sequence length="250" mass="25746">MGWFFPGKRAVCKQSGCDCGVQAAGSHGGVAYADVGSTLTITNSTLSDNNAKYGGIAHVYAGSTLIITNSTLSDNNAKFTGGVAFVYEGSTLIITNSTLSDNSATYGGVATVDTGSTCIITNSAITGNRASSYGGVAFVYDGSTLIITNSTLSDNSAATGGAVTIEYGFMEVRSSTFSKNRAQEVGGAIAVMRKSSLFLHQDVLFEQNMAGSTGGALYCAMSSLVRFFTLSVLLANSASQGELHPPVDQH</sequence>